<accession>A0ABT5S645</accession>
<dbReference type="Pfam" id="PF26622">
    <property type="entry name" value="DUF8199"/>
    <property type="match status" value="1"/>
</dbReference>
<comment type="caution">
    <text evidence="2">The sequence shown here is derived from an EMBL/GenBank/DDBJ whole genome shotgun (WGS) entry which is preliminary data.</text>
</comment>
<dbReference type="NCBIfam" id="NF047658">
    <property type="entry name" value="HYC_CC_PP"/>
    <property type="match status" value="1"/>
</dbReference>
<feature type="chain" id="PRO_5046626398" description="Secreted protein" evidence="1">
    <location>
        <begin position="26"/>
        <end position="138"/>
    </location>
</feature>
<protein>
    <recommendedName>
        <fullName evidence="4">Secreted protein</fullName>
    </recommendedName>
</protein>
<organism evidence="2 3">
    <name type="scientific">Polaribacter ponticola</name>
    <dbReference type="NCBI Taxonomy" id="2978475"/>
    <lineage>
        <taxon>Bacteria</taxon>
        <taxon>Pseudomonadati</taxon>
        <taxon>Bacteroidota</taxon>
        <taxon>Flavobacteriia</taxon>
        <taxon>Flavobacteriales</taxon>
        <taxon>Flavobacteriaceae</taxon>
    </lineage>
</organism>
<proteinExistence type="predicted"/>
<keyword evidence="1" id="KW-0732">Signal</keyword>
<name>A0ABT5S645_9FLAO</name>
<sequence>MKEFSHKIFAILMSFVVLFSTTSFAITEHYCGDTLMDTAIFSKASSCGMETENTSSSSDCSSLDIDCCTDQQILKNAQDELQTSADKISFEQKVFIASFIYTYINLFEGLDKNVSSFEEYAPPIVTNQIYKIDESYLI</sequence>
<gene>
    <name evidence="2" type="ORF">N5A56_002195</name>
</gene>
<evidence type="ECO:0000313" key="2">
    <source>
        <dbReference type="EMBL" id="MDD7913309.1"/>
    </source>
</evidence>
<dbReference type="InterPro" id="IPR058512">
    <property type="entry name" value="DUF8199"/>
</dbReference>
<dbReference type="InterPro" id="IPR058060">
    <property type="entry name" value="HYC_CC_PP"/>
</dbReference>
<evidence type="ECO:0000313" key="3">
    <source>
        <dbReference type="Proteomes" id="UP001151478"/>
    </source>
</evidence>
<dbReference type="Proteomes" id="UP001151478">
    <property type="component" value="Unassembled WGS sequence"/>
</dbReference>
<dbReference type="EMBL" id="JAOSLC020000002">
    <property type="protein sequence ID" value="MDD7913309.1"/>
    <property type="molecule type" value="Genomic_DNA"/>
</dbReference>
<evidence type="ECO:0008006" key="4">
    <source>
        <dbReference type="Google" id="ProtNLM"/>
    </source>
</evidence>
<reference evidence="2" key="1">
    <citation type="submission" date="2023-02" db="EMBL/GenBank/DDBJ databases">
        <title>Polaribacter ponticola sp. nov., isolated from seawater.</title>
        <authorList>
            <person name="Baek J.H."/>
            <person name="Kim J.M."/>
            <person name="Choi D.G."/>
            <person name="Jeon C.O."/>
        </authorList>
    </citation>
    <scope>NUCLEOTIDE SEQUENCE</scope>
    <source>
        <strain evidence="2">MSW5</strain>
    </source>
</reference>
<feature type="signal peptide" evidence="1">
    <location>
        <begin position="1"/>
        <end position="25"/>
    </location>
</feature>
<dbReference type="RefSeq" id="WP_265723982.1">
    <property type="nucleotide sequence ID" value="NZ_JAOSLC020000002.1"/>
</dbReference>
<keyword evidence="3" id="KW-1185">Reference proteome</keyword>
<evidence type="ECO:0000256" key="1">
    <source>
        <dbReference type="SAM" id="SignalP"/>
    </source>
</evidence>